<evidence type="ECO:0000259" key="3">
    <source>
        <dbReference type="Pfam" id="PF25137"/>
    </source>
</evidence>
<evidence type="ECO:0000313" key="4">
    <source>
        <dbReference type="EMBL" id="ADC65638.1"/>
    </source>
</evidence>
<dbReference type="Gene3D" id="3.40.50.1970">
    <property type="match status" value="1"/>
</dbReference>
<dbReference type="InterPro" id="IPR001670">
    <property type="entry name" value="ADH_Fe/GldA"/>
</dbReference>
<feature type="domain" description="Fe-containing alcohol dehydrogenase-like C-terminal" evidence="3">
    <location>
        <begin position="184"/>
        <end position="358"/>
    </location>
</feature>
<dbReference type="STRING" id="589924.Ferp_1487"/>
<accession>D3RYS5</accession>
<dbReference type="Pfam" id="PF25137">
    <property type="entry name" value="ADH_Fe_C"/>
    <property type="match status" value="1"/>
</dbReference>
<reference evidence="5" key="1">
    <citation type="submission" date="2010-02" db="EMBL/GenBank/DDBJ databases">
        <title>Complete sequence of Ferroglobus placidus DSM 10642.</title>
        <authorList>
            <consortium name="US DOE Joint Genome Institute"/>
            <person name="Lucas S."/>
            <person name="Copeland A."/>
            <person name="Lapidus A."/>
            <person name="Cheng J.-F."/>
            <person name="Bruce D."/>
            <person name="Goodwin L."/>
            <person name="Pitluck S."/>
            <person name="Saunders E."/>
            <person name="Brettin T."/>
            <person name="Detter J.C."/>
            <person name="Han C."/>
            <person name="Tapia R."/>
            <person name="Larimer F."/>
            <person name="Land M."/>
            <person name="Hauser L."/>
            <person name="Kyrpides N."/>
            <person name="Ivanova N."/>
            <person name="Holmes D."/>
            <person name="Lovley D."/>
            <person name="Kyrpides N."/>
            <person name="Anderson I.J."/>
            <person name="Woyke T."/>
        </authorList>
    </citation>
    <scope>NUCLEOTIDE SEQUENCE [LARGE SCALE GENOMIC DNA]</scope>
    <source>
        <strain evidence="5">DSM 10642 / AEDII12DO</strain>
    </source>
</reference>
<evidence type="ECO:0000259" key="2">
    <source>
        <dbReference type="Pfam" id="PF00465"/>
    </source>
</evidence>
<dbReference type="Proteomes" id="UP000002613">
    <property type="component" value="Chromosome"/>
</dbReference>
<evidence type="ECO:0000313" key="5">
    <source>
        <dbReference type="Proteomes" id="UP000002613"/>
    </source>
</evidence>
<dbReference type="Pfam" id="PF00465">
    <property type="entry name" value="Fe-ADH"/>
    <property type="match status" value="1"/>
</dbReference>
<dbReference type="InterPro" id="IPR018211">
    <property type="entry name" value="ADH_Fe_CS"/>
</dbReference>
<dbReference type="PANTHER" id="PTHR11496:SF83">
    <property type="entry name" value="HYDROXYACID-OXOACID TRANSHYDROGENASE, MITOCHONDRIAL"/>
    <property type="match status" value="1"/>
</dbReference>
<dbReference type="InterPro" id="IPR056798">
    <property type="entry name" value="ADH_Fe_C"/>
</dbReference>
<sequence>MKMWNFNSPKISYGRDSLEALENFSGKRALIITDEILSSLGYDELVLKKFERSEEILVKPKEPSKEEAVELSEKIREEEPEVLVALGGGSVIDLVKAARIISEVDIEPEEITPFTNLEELGFKGRNYFVAIPTTSGTGSEVTWAIVLRDEREKRKIIMANEKAIPDLAIVDPIFVEKLPKKLVVSTGFDALSHAIEAFLSTFSNPFSDALSLKAVEIIFKNFERSYEGDLEAREEMHVSATIAGLAFSNSQVGLVHALAHAFGAIFDVPHGEAIAAFLHPVLEFYKKKGVEKINEMSKYVGFDILKEVKRLSVRFGVKKIFELDFEGKINEIVKKTMEDSCIVTAPFVPGEEDLKGLLGEIACMREKS</sequence>
<dbReference type="PaxDb" id="589924-Ferp_1487"/>
<dbReference type="GO" id="GO:0046872">
    <property type="term" value="F:metal ion binding"/>
    <property type="evidence" value="ECO:0007669"/>
    <property type="project" value="InterPro"/>
</dbReference>
<organism evidence="4 5">
    <name type="scientific">Ferroglobus placidus (strain DSM 10642 / AEDII12DO)</name>
    <dbReference type="NCBI Taxonomy" id="589924"/>
    <lineage>
        <taxon>Archaea</taxon>
        <taxon>Methanobacteriati</taxon>
        <taxon>Methanobacteriota</taxon>
        <taxon>Archaeoglobi</taxon>
        <taxon>Archaeoglobales</taxon>
        <taxon>Archaeoglobaceae</taxon>
        <taxon>Ferroglobus</taxon>
    </lineage>
</organism>
<dbReference type="Gene3D" id="1.20.1090.10">
    <property type="entry name" value="Dehydroquinate synthase-like - alpha domain"/>
    <property type="match status" value="1"/>
</dbReference>
<dbReference type="PROSITE" id="PS00913">
    <property type="entry name" value="ADH_IRON_1"/>
    <property type="match status" value="1"/>
</dbReference>
<dbReference type="AlphaFoldDB" id="D3RYS5"/>
<name>D3RYS5_FERPA</name>
<keyword evidence="5" id="KW-1185">Reference proteome</keyword>
<proteinExistence type="predicted"/>
<dbReference type="KEGG" id="fpl:Ferp_1487"/>
<dbReference type="InterPro" id="IPR039697">
    <property type="entry name" value="Alcohol_dehydrogenase_Fe"/>
</dbReference>
<gene>
    <name evidence="4" type="ordered locus">Ferp_1487</name>
</gene>
<dbReference type="SUPFAM" id="SSF56796">
    <property type="entry name" value="Dehydroquinate synthase-like"/>
    <property type="match status" value="1"/>
</dbReference>
<dbReference type="GO" id="GO:0004022">
    <property type="term" value="F:alcohol dehydrogenase (NAD+) activity"/>
    <property type="evidence" value="ECO:0007669"/>
    <property type="project" value="TreeGrafter"/>
</dbReference>
<dbReference type="eggNOG" id="arCOG00984">
    <property type="taxonomic scope" value="Archaea"/>
</dbReference>
<evidence type="ECO:0000256" key="1">
    <source>
        <dbReference type="ARBA" id="ARBA00023002"/>
    </source>
</evidence>
<dbReference type="HOGENOM" id="CLU_007207_0_0_2"/>
<feature type="domain" description="Alcohol dehydrogenase iron-type/glycerol dehydrogenase GldA" evidence="2">
    <location>
        <begin position="9"/>
        <end position="172"/>
    </location>
</feature>
<protein>
    <submittedName>
        <fullName evidence="4">Iron-containing alcohol dehydrogenase</fullName>
    </submittedName>
</protein>
<dbReference type="PANTHER" id="PTHR11496">
    <property type="entry name" value="ALCOHOL DEHYDROGENASE"/>
    <property type="match status" value="1"/>
</dbReference>
<dbReference type="CDD" id="cd14862">
    <property type="entry name" value="Fe-ADH-like"/>
    <property type="match status" value="1"/>
</dbReference>
<reference evidence="4 5" key="2">
    <citation type="journal article" date="2011" name="Stand. Genomic Sci.">
        <title>Complete genome sequence of Ferroglobus placidus AEDII12DO.</title>
        <authorList>
            <person name="Anderson I."/>
            <person name="Risso C."/>
            <person name="Holmes D."/>
            <person name="Lucas S."/>
            <person name="Copeland A."/>
            <person name="Lapidus A."/>
            <person name="Cheng J.F."/>
            <person name="Bruce D."/>
            <person name="Goodwin L."/>
            <person name="Pitluck S."/>
            <person name="Saunders E."/>
            <person name="Brettin T."/>
            <person name="Detter J.C."/>
            <person name="Han C."/>
            <person name="Tapia R."/>
            <person name="Larimer F."/>
            <person name="Land M."/>
            <person name="Hauser L."/>
            <person name="Woyke T."/>
            <person name="Lovley D."/>
            <person name="Kyrpides N."/>
            <person name="Ivanova N."/>
        </authorList>
    </citation>
    <scope>NUCLEOTIDE SEQUENCE [LARGE SCALE GENOMIC DNA]</scope>
    <source>
        <strain evidence="5">DSM 10642 / AEDII12DO</strain>
    </source>
</reference>
<dbReference type="EMBL" id="CP001899">
    <property type="protein sequence ID" value="ADC65638.1"/>
    <property type="molecule type" value="Genomic_DNA"/>
</dbReference>
<keyword evidence="1" id="KW-0560">Oxidoreductase</keyword>